<evidence type="ECO:0000313" key="3">
    <source>
        <dbReference type="Proteomes" id="UP000824120"/>
    </source>
</evidence>
<accession>A0A9J5ZEZ4</accession>
<sequence>MLCFTHCSPPLLLGCDCTRAEGLSETASLPPRGSGKDVDDIDSPETSIIPLSTTGDVQRVDTSADDSKPETDEERIEVYDDEVYNDLADLENAMDKTVARRI</sequence>
<protein>
    <submittedName>
        <fullName evidence="2">Uncharacterized protein</fullName>
    </submittedName>
</protein>
<evidence type="ECO:0000313" key="2">
    <source>
        <dbReference type="EMBL" id="KAG5610100.1"/>
    </source>
</evidence>
<name>A0A9J5ZEZ4_SOLCO</name>
<dbReference type="Proteomes" id="UP000824120">
    <property type="component" value="Chromosome 4"/>
</dbReference>
<dbReference type="AlphaFoldDB" id="A0A9J5ZEZ4"/>
<gene>
    <name evidence="2" type="ORF">H5410_021381</name>
</gene>
<keyword evidence="3" id="KW-1185">Reference proteome</keyword>
<feature type="compositionally biased region" description="Polar residues" evidence="1">
    <location>
        <begin position="44"/>
        <end position="56"/>
    </location>
</feature>
<feature type="region of interest" description="Disordered" evidence="1">
    <location>
        <begin position="24"/>
        <end position="74"/>
    </location>
</feature>
<organism evidence="2 3">
    <name type="scientific">Solanum commersonii</name>
    <name type="common">Commerson's wild potato</name>
    <name type="synonym">Commerson's nightshade</name>
    <dbReference type="NCBI Taxonomy" id="4109"/>
    <lineage>
        <taxon>Eukaryota</taxon>
        <taxon>Viridiplantae</taxon>
        <taxon>Streptophyta</taxon>
        <taxon>Embryophyta</taxon>
        <taxon>Tracheophyta</taxon>
        <taxon>Spermatophyta</taxon>
        <taxon>Magnoliopsida</taxon>
        <taxon>eudicotyledons</taxon>
        <taxon>Gunneridae</taxon>
        <taxon>Pentapetalae</taxon>
        <taxon>asterids</taxon>
        <taxon>lamiids</taxon>
        <taxon>Solanales</taxon>
        <taxon>Solanaceae</taxon>
        <taxon>Solanoideae</taxon>
        <taxon>Solaneae</taxon>
        <taxon>Solanum</taxon>
    </lineage>
</organism>
<proteinExistence type="predicted"/>
<comment type="caution">
    <text evidence="2">The sequence shown here is derived from an EMBL/GenBank/DDBJ whole genome shotgun (WGS) entry which is preliminary data.</text>
</comment>
<evidence type="ECO:0000256" key="1">
    <source>
        <dbReference type="SAM" id="MobiDB-lite"/>
    </source>
</evidence>
<dbReference type="EMBL" id="JACXVP010000004">
    <property type="protein sequence ID" value="KAG5610100.1"/>
    <property type="molecule type" value="Genomic_DNA"/>
</dbReference>
<reference evidence="2 3" key="1">
    <citation type="submission" date="2020-09" db="EMBL/GenBank/DDBJ databases">
        <title>De no assembly of potato wild relative species, Solanum commersonii.</title>
        <authorList>
            <person name="Cho K."/>
        </authorList>
    </citation>
    <scope>NUCLEOTIDE SEQUENCE [LARGE SCALE GENOMIC DNA]</scope>
    <source>
        <strain evidence="2">LZ3.2</strain>
        <tissue evidence="2">Leaf</tissue>
    </source>
</reference>